<reference evidence="1 2" key="1">
    <citation type="journal article" date="2017" name="Int. J. Syst. Evol. Microbiol.">
        <title>Mucilaginibacterpsychrotolerans sp. nov., isolated from peatlands.</title>
        <authorList>
            <person name="Deng Y."/>
            <person name="Shen L."/>
            <person name="Xu B."/>
            <person name="Liu Y."/>
            <person name="Gu Z."/>
            <person name="Liu H."/>
            <person name="Zhou Y."/>
        </authorList>
    </citation>
    <scope>NUCLEOTIDE SEQUENCE [LARGE SCALE GENOMIC DNA]</scope>
    <source>
        <strain evidence="1 2">NH7-4</strain>
    </source>
</reference>
<organism evidence="1 2">
    <name type="scientific">Mucilaginibacter psychrotolerans</name>
    <dbReference type="NCBI Taxonomy" id="1524096"/>
    <lineage>
        <taxon>Bacteria</taxon>
        <taxon>Pseudomonadati</taxon>
        <taxon>Bacteroidota</taxon>
        <taxon>Sphingobacteriia</taxon>
        <taxon>Sphingobacteriales</taxon>
        <taxon>Sphingobacteriaceae</taxon>
        <taxon>Mucilaginibacter</taxon>
    </lineage>
</organism>
<keyword evidence="2" id="KW-1185">Reference proteome</keyword>
<evidence type="ECO:0000313" key="2">
    <source>
        <dbReference type="Proteomes" id="UP000297540"/>
    </source>
</evidence>
<sequence length="320" mass="37067">MAFLRVENKKSGSYIRIVESYRDGDGHSRHRILYNLGKVSDYTPEQLQRIGSRLYELGGGDLKDLLGITTTEKARFNYGFYQVYAGALAHYGLPRIFSRIAGKHKLQFDFQNATLLMILERLQDPCSKRSTYFNQSEYLGIKPVGLQHLYRALDKLADYNQLIQKQIFQTGRDLFNQRLDVVFYDVTTLYFDSTVEIEEKLRQKGFSKDGKVGKTQILFCMLIDRDKQPIGYKVFKGDTFEGHTFEHAIKGLKDEYQIDKVIVVADRGMLSAANLETTVNNGYEFIVGERLRKLPREVQEPLLDINNYKATWVYENSEEE</sequence>
<dbReference type="EMBL" id="SOZE01000084">
    <property type="protein sequence ID" value="TFF29703.1"/>
    <property type="molecule type" value="Genomic_DNA"/>
</dbReference>
<dbReference type="PANTHER" id="PTHR34614">
    <property type="match status" value="1"/>
</dbReference>
<comment type="caution">
    <text evidence="1">The sequence shown here is derived from an EMBL/GenBank/DDBJ whole genome shotgun (WGS) entry which is preliminary data.</text>
</comment>
<dbReference type="PANTHER" id="PTHR34614:SF2">
    <property type="entry name" value="TRANSPOSASE IS4-LIKE DOMAIN-CONTAINING PROTEIN"/>
    <property type="match status" value="1"/>
</dbReference>
<dbReference type="InterPro" id="IPR047654">
    <property type="entry name" value="IS1634_transpos"/>
</dbReference>
<name>A0A4Y8RYU5_9SPHI</name>
<dbReference type="OrthoDB" id="740398at2"/>
<evidence type="ECO:0000313" key="1">
    <source>
        <dbReference type="EMBL" id="TFF29703.1"/>
    </source>
</evidence>
<dbReference type="AlphaFoldDB" id="A0A4Y8RYU5"/>
<accession>A0A4Y8RYU5</accession>
<dbReference type="NCBIfam" id="NF033559">
    <property type="entry name" value="transpos_IS1634"/>
    <property type="match status" value="1"/>
</dbReference>
<gene>
    <name evidence="1" type="ORF">E2R66_28145</name>
</gene>
<protein>
    <submittedName>
        <fullName evidence="1">IS1634 family transposase</fullName>
    </submittedName>
</protein>
<dbReference type="RefSeq" id="WP_134738023.1">
    <property type="nucleotide sequence ID" value="NZ_SOZE01000084.1"/>
</dbReference>
<feature type="non-terminal residue" evidence="1">
    <location>
        <position position="320"/>
    </location>
</feature>
<proteinExistence type="predicted"/>
<dbReference type="Proteomes" id="UP000297540">
    <property type="component" value="Unassembled WGS sequence"/>
</dbReference>